<accession>A0A7R7YJW5</accession>
<dbReference type="Proteomes" id="UP000596099">
    <property type="component" value="Chromosome"/>
</dbReference>
<organism evidence="1 2">
    <name type="scientific">Thermus thermophilus</name>
    <dbReference type="NCBI Taxonomy" id="274"/>
    <lineage>
        <taxon>Bacteria</taxon>
        <taxon>Thermotogati</taxon>
        <taxon>Deinococcota</taxon>
        <taxon>Deinococci</taxon>
        <taxon>Thermales</taxon>
        <taxon>Thermaceae</taxon>
        <taxon>Thermus</taxon>
    </lineage>
</organism>
<proteinExistence type="predicted"/>
<dbReference type="EMBL" id="AP024270">
    <property type="protein sequence ID" value="BCP66936.1"/>
    <property type="molecule type" value="Genomic_DNA"/>
</dbReference>
<dbReference type="RefSeq" id="WP_259329980.1">
    <property type="nucleotide sequence ID" value="NZ_AP024270.1"/>
</dbReference>
<name>A0A7R7YJW5_THETH</name>
<dbReference type="AlphaFoldDB" id="A0A7R7YJW5"/>
<evidence type="ECO:0000313" key="2">
    <source>
        <dbReference type="Proteomes" id="UP000596099"/>
    </source>
</evidence>
<sequence length="53" mass="6032">MAFPYLGYRFRLGEGVEAQLRLQTPFRVSAERGLEDFFGLVPNLLDLTLGFPL</sequence>
<evidence type="ECO:0000313" key="1">
    <source>
        <dbReference type="EMBL" id="BCP66936.1"/>
    </source>
</evidence>
<gene>
    <name evidence="1" type="ORF">TthHB5018_18700</name>
</gene>
<reference evidence="2" key="1">
    <citation type="submission" date="2021-01" db="EMBL/GenBank/DDBJ databases">
        <title>Complete Genome Sequence of Thermus thermophilus Strain HB5018, Isolated from Mine Onsen Hot Spring.</title>
        <authorList>
            <person name="Miyazaki K."/>
            <person name="Moriya T."/>
            <person name="Nemoto N."/>
            <person name="Oshima T."/>
            <person name="Yura K."/>
            <person name="Bessho Y."/>
        </authorList>
    </citation>
    <scope>NUCLEOTIDE SEQUENCE [LARGE SCALE GENOMIC DNA]</scope>
    <source>
        <strain evidence="2">HB5018</strain>
    </source>
</reference>
<protein>
    <submittedName>
        <fullName evidence="1">Uncharacterized protein</fullName>
    </submittedName>
</protein>